<keyword evidence="5" id="KW-1185">Reference proteome</keyword>
<accession>A0A917BE53</accession>
<gene>
    <name evidence="4" type="ORF">GCM10011399_35260</name>
</gene>
<evidence type="ECO:0000313" key="5">
    <source>
        <dbReference type="Proteomes" id="UP000598775"/>
    </source>
</evidence>
<dbReference type="PRINTS" id="PR00080">
    <property type="entry name" value="SDRFAMILY"/>
</dbReference>
<proteinExistence type="inferred from homology"/>
<evidence type="ECO:0000256" key="1">
    <source>
        <dbReference type="ARBA" id="ARBA00006484"/>
    </source>
</evidence>
<dbReference type="Proteomes" id="UP000598775">
    <property type="component" value="Unassembled WGS sequence"/>
</dbReference>
<dbReference type="PANTHER" id="PTHR44196:SF2">
    <property type="entry name" value="SHORT-CHAIN DEHYDROGENASE-RELATED"/>
    <property type="match status" value="1"/>
</dbReference>
<comment type="similarity">
    <text evidence="1 3">Belongs to the short-chain dehydrogenases/reductases (SDR) family.</text>
</comment>
<dbReference type="PANTHER" id="PTHR44196">
    <property type="entry name" value="DEHYDROGENASE/REDUCTASE SDR FAMILY MEMBER 7B"/>
    <property type="match status" value="1"/>
</dbReference>
<sequence>MGIDNIAVIVYIVFMSLNFTGQTALITGASSGLGVEFARVLAARGANLVLVARRSDRLEALAAELRTEFGRAVTPYSLDLTRSGVGAELHQALAERNITIQTLINNAGFGTHGSFVDEDSARIANEIQLDVAAVVDLARTFLPDLLAAGTGALVNVASTAGFQPLPGMAVYGASKAFVLSFTEAIAHETRASGLKVIALCPGATETEFFDVVGTKDAAVGALQTPEQVIATAMRALDARRTPAVVISGRVNMISSTLVRLVPRRVAVALAARAVAGSAHPEPAAGDISARVGA</sequence>
<reference evidence="4 5" key="1">
    <citation type="journal article" date="2014" name="Int. J. Syst. Evol. Microbiol.">
        <title>Complete genome sequence of Corynebacterium casei LMG S-19264T (=DSM 44701T), isolated from a smear-ripened cheese.</title>
        <authorList>
            <consortium name="US DOE Joint Genome Institute (JGI-PGF)"/>
            <person name="Walter F."/>
            <person name="Albersmeier A."/>
            <person name="Kalinowski J."/>
            <person name="Ruckert C."/>
        </authorList>
    </citation>
    <scope>NUCLEOTIDE SEQUENCE [LARGE SCALE GENOMIC DNA]</scope>
    <source>
        <strain evidence="4 5">CGMCC 1.12976</strain>
    </source>
</reference>
<dbReference type="InterPro" id="IPR036291">
    <property type="entry name" value="NAD(P)-bd_dom_sf"/>
</dbReference>
<protein>
    <submittedName>
        <fullName evidence="4">Short-chain dehydrogenase</fullName>
    </submittedName>
</protein>
<dbReference type="SUPFAM" id="SSF51735">
    <property type="entry name" value="NAD(P)-binding Rossmann-fold domains"/>
    <property type="match status" value="1"/>
</dbReference>
<evidence type="ECO:0000313" key="4">
    <source>
        <dbReference type="EMBL" id="GGF39316.1"/>
    </source>
</evidence>
<dbReference type="PROSITE" id="PS00061">
    <property type="entry name" value="ADH_SHORT"/>
    <property type="match status" value="1"/>
</dbReference>
<name>A0A917BE53_9MICO</name>
<dbReference type="GO" id="GO:0016020">
    <property type="term" value="C:membrane"/>
    <property type="evidence" value="ECO:0007669"/>
    <property type="project" value="TreeGrafter"/>
</dbReference>
<dbReference type="AlphaFoldDB" id="A0A917BE53"/>
<dbReference type="InterPro" id="IPR020904">
    <property type="entry name" value="Sc_DH/Rdtase_CS"/>
</dbReference>
<dbReference type="PIRSF" id="PIRSF000126">
    <property type="entry name" value="11-beta-HSD1"/>
    <property type="match status" value="1"/>
</dbReference>
<dbReference type="Pfam" id="PF00106">
    <property type="entry name" value="adh_short"/>
    <property type="match status" value="1"/>
</dbReference>
<dbReference type="GO" id="GO:0016491">
    <property type="term" value="F:oxidoreductase activity"/>
    <property type="evidence" value="ECO:0007669"/>
    <property type="project" value="UniProtKB-KW"/>
</dbReference>
<dbReference type="PRINTS" id="PR00081">
    <property type="entry name" value="GDHRDH"/>
</dbReference>
<evidence type="ECO:0000256" key="2">
    <source>
        <dbReference type="ARBA" id="ARBA00023002"/>
    </source>
</evidence>
<dbReference type="InterPro" id="IPR002347">
    <property type="entry name" value="SDR_fam"/>
</dbReference>
<comment type="caution">
    <text evidence="4">The sequence shown here is derived from an EMBL/GenBank/DDBJ whole genome shotgun (WGS) entry which is preliminary data.</text>
</comment>
<keyword evidence="2" id="KW-0560">Oxidoreductase</keyword>
<dbReference type="EMBL" id="BMGP01000007">
    <property type="protein sequence ID" value="GGF39316.1"/>
    <property type="molecule type" value="Genomic_DNA"/>
</dbReference>
<dbReference type="CDD" id="cd05233">
    <property type="entry name" value="SDR_c"/>
    <property type="match status" value="1"/>
</dbReference>
<organism evidence="4 5">
    <name type="scientific">Subtercola lobariae</name>
    <dbReference type="NCBI Taxonomy" id="1588641"/>
    <lineage>
        <taxon>Bacteria</taxon>
        <taxon>Bacillati</taxon>
        <taxon>Actinomycetota</taxon>
        <taxon>Actinomycetes</taxon>
        <taxon>Micrococcales</taxon>
        <taxon>Microbacteriaceae</taxon>
        <taxon>Subtercola</taxon>
    </lineage>
</organism>
<evidence type="ECO:0000256" key="3">
    <source>
        <dbReference type="RuleBase" id="RU000363"/>
    </source>
</evidence>
<dbReference type="Gene3D" id="3.40.50.720">
    <property type="entry name" value="NAD(P)-binding Rossmann-like Domain"/>
    <property type="match status" value="1"/>
</dbReference>